<dbReference type="eggNOG" id="KOG4567">
    <property type="taxonomic scope" value="Eukaryota"/>
</dbReference>
<evidence type="ECO:0000259" key="2">
    <source>
        <dbReference type="PROSITE" id="PS50003"/>
    </source>
</evidence>
<evidence type="ECO:0000313" key="5">
    <source>
        <dbReference type="Proteomes" id="UP000054408"/>
    </source>
</evidence>
<evidence type="ECO:0000256" key="1">
    <source>
        <dbReference type="SAM" id="MobiDB-lite"/>
    </source>
</evidence>
<dbReference type="EMBL" id="GL349480">
    <property type="protein sequence ID" value="KNC53286.1"/>
    <property type="molecule type" value="Genomic_DNA"/>
</dbReference>
<dbReference type="GeneID" id="25570113"/>
<evidence type="ECO:0000259" key="3">
    <source>
        <dbReference type="PROSITE" id="PS50086"/>
    </source>
</evidence>
<dbReference type="Proteomes" id="UP000054408">
    <property type="component" value="Unassembled WGS sequence"/>
</dbReference>
<proteinExistence type="predicted"/>
<dbReference type="InterPro" id="IPR011993">
    <property type="entry name" value="PH-like_dom_sf"/>
</dbReference>
<dbReference type="Gene3D" id="1.10.8.270">
    <property type="entry name" value="putative rabgap domain of human tbc1 domain family member 14 like domains"/>
    <property type="match status" value="1"/>
</dbReference>
<dbReference type="STRING" id="461836.A0A0L0DMM7"/>
<dbReference type="InterPro" id="IPR001849">
    <property type="entry name" value="PH_domain"/>
</dbReference>
<dbReference type="PROSITE" id="PS50003">
    <property type="entry name" value="PH_DOMAIN"/>
    <property type="match status" value="1"/>
</dbReference>
<dbReference type="GO" id="GO:0006886">
    <property type="term" value="P:intracellular protein transport"/>
    <property type="evidence" value="ECO:0007669"/>
    <property type="project" value="TreeGrafter"/>
</dbReference>
<dbReference type="Gene3D" id="1.10.472.80">
    <property type="entry name" value="Ypt/Rab-GAP domain of gyp1p, domain 3"/>
    <property type="match status" value="1"/>
</dbReference>
<dbReference type="InterPro" id="IPR035969">
    <property type="entry name" value="Rab-GAP_TBC_sf"/>
</dbReference>
<dbReference type="Gene3D" id="2.30.29.30">
    <property type="entry name" value="Pleckstrin-homology domain (PH domain)/Phosphotyrosine-binding domain (PTB)"/>
    <property type="match status" value="1"/>
</dbReference>
<dbReference type="AlphaFoldDB" id="A0A0L0DMM7"/>
<evidence type="ECO:0008006" key="6">
    <source>
        <dbReference type="Google" id="ProtNLM"/>
    </source>
</evidence>
<dbReference type="SUPFAM" id="SSF47923">
    <property type="entry name" value="Ypt/Rab-GAP domain of gyp1p"/>
    <property type="match status" value="2"/>
</dbReference>
<dbReference type="PANTHER" id="PTHR22957">
    <property type="entry name" value="TBC1 DOMAIN FAMILY MEMBER GTPASE-ACTIVATING PROTEIN"/>
    <property type="match status" value="1"/>
</dbReference>
<feature type="compositionally biased region" description="Low complexity" evidence="1">
    <location>
        <begin position="587"/>
        <end position="603"/>
    </location>
</feature>
<accession>A0A0L0DMM7</accession>
<organism evidence="4 5">
    <name type="scientific">Thecamonas trahens ATCC 50062</name>
    <dbReference type="NCBI Taxonomy" id="461836"/>
    <lineage>
        <taxon>Eukaryota</taxon>
        <taxon>Apusozoa</taxon>
        <taxon>Apusomonadida</taxon>
        <taxon>Apusomonadidae</taxon>
        <taxon>Thecamonas</taxon>
    </lineage>
</organism>
<sequence>MADVPPAAAPPSADADPAAAARAAARNELDTLLFGNFPAKLDMAALERTIFYGAPSNGYRALAWKVFIGYLPPETAAWAEVLAEQREAYWGFAREFELAPQPRWAPSSGYVGEPVEWPPPRNINPDDPDFAAREIARRVFNDVERTCPESPFYQAGPPDAEVRPQDRKLQRMLYTYARLNPGIGYIQGMSELIAVLFYTFSQPAPHLSEPAPHEADELSRLRPLLGDDPEADAFWCLTELFSAIRDSFNREMDSADSGVMNDMIHLNNMLKVNDETLWAALEDKGVDHRFYSFRWLTLLLSQEFPLDQVLRLWDSLLADPFRFTKKWFLYHFSAAMLLMLRSQLLALEFNAIVPLLQSYPPELGVETLFPLALAVRKGRYAAPDSYNHQRLMEGTLYHRVSADEWLLQFFLLKRSRAQPCLRLLRYDVDPRFTQVSSLVLDSNRFRVEDVDPRDGASLLAGMHVFVLVQGPKRFFFAAPSQQVKWQWMAALSRAGSQDKLGLSAAESSSPTLVHASTMMVDYIDAGAYASASHGAAIVDPDAPIPIDEQIHSNVCTANDWFELAQNSPKRISLAPPRNEPEPEPEPGSDAAPPSSATPSAAAALTSRLRGWLPFSQPSRGHV</sequence>
<evidence type="ECO:0000313" key="4">
    <source>
        <dbReference type="EMBL" id="KNC53286.1"/>
    </source>
</evidence>
<name>A0A0L0DMM7_THETB</name>
<dbReference type="GO" id="GO:0005096">
    <property type="term" value="F:GTPase activator activity"/>
    <property type="evidence" value="ECO:0007669"/>
    <property type="project" value="TreeGrafter"/>
</dbReference>
<dbReference type="InterPro" id="IPR000195">
    <property type="entry name" value="Rab-GAP-TBC_dom"/>
</dbReference>
<protein>
    <recommendedName>
        <fullName evidence="6">TBC1 domain family member 13</fullName>
    </recommendedName>
</protein>
<dbReference type="PANTHER" id="PTHR22957:SF27">
    <property type="entry name" value="TBC1 DOMAIN FAMILY MEMBER 13"/>
    <property type="match status" value="1"/>
</dbReference>
<dbReference type="Pfam" id="PF00566">
    <property type="entry name" value="RabGAP-TBC"/>
    <property type="match status" value="1"/>
</dbReference>
<dbReference type="SUPFAM" id="SSF50729">
    <property type="entry name" value="PH domain-like"/>
    <property type="match status" value="1"/>
</dbReference>
<keyword evidence="5" id="KW-1185">Reference proteome</keyword>
<gene>
    <name evidence="4" type="ORF">AMSG_12198</name>
</gene>
<feature type="region of interest" description="Disordered" evidence="1">
    <location>
        <begin position="1"/>
        <end position="20"/>
    </location>
</feature>
<dbReference type="PROSITE" id="PS50086">
    <property type="entry name" value="TBC_RABGAP"/>
    <property type="match status" value="1"/>
</dbReference>
<feature type="region of interest" description="Disordered" evidence="1">
    <location>
        <begin position="570"/>
        <end position="603"/>
    </location>
</feature>
<dbReference type="SMART" id="SM00164">
    <property type="entry name" value="TBC"/>
    <property type="match status" value="1"/>
</dbReference>
<dbReference type="OrthoDB" id="10263206at2759"/>
<feature type="domain" description="Rab-GAP TBC" evidence="3">
    <location>
        <begin position="54"/>
        <end position="320"/>
    </location>
</feature>
<dbReference type="RefSeq" id="XP_013754597.1">
    <property type="nucleotide sequence ID" value="XM_013899143.1"/>
</dbReference>
<dbReference type="SMART" id="SM00233">
    <property type="entry name" value="PH"/>
    <property type="match status" value="1"/>
</dbReference>
<reference evidence="4 5" key="1">
    <citation type="submission" date="2010-05" db="EMBL/GenBank/DDBJ databases">
        <title>The Genome Sequence of Thecamonas trahens ATCC 50062.</title>
        <authorList>
            <consortium name="The Broad Institute Genome Sequencing Platform"/>
            <person name="Russ C."/>
            <person name="Cuomo C."/>
            <person name="Shea T."/>
            <person name="Young S.K."/>
            <person name="Zeng Q."/>
            <person name="Koehrsen M."/>
            <person name="Haas B."/>
            <person name="Borodovsky M."/>
            <person name="Guigo R."/>
            <person name="Alvarado L."/>
            <person name="Berlin A."/>
            <person name="Bochicchio J."/>
            <person name="Borenstein D."/>
            <person name="Chapman S."/>
            <person name="Chen Z."/>
            <person name="Freedman E."/>
            <person name="Gellesch M."/>
            <person name="Goldberg J."/>
            <person name="Griggs A."/>
            <person name="Gujja S."/>
            <person name="Heilman E."/>
            <person name="Heiman D."/>
            <person name="Hepburn T."/>
            <person name="Howarth C."/>
            <person name="Jen D."/>
            <person name="Larson L."/>
            <person name="Mehta T."/>
            <person name="Park D."/>
            <person name="Pearson M."/>
            <person name="Roberts A."/>
            <person name="Saif S."/>
            <person name="Shenoy N."/>
            <person name="Sisk P."/>
            <person name="Stolte C."/>
            <person name="Sykes S."/>
            <person name="Thomson T."/>
            <person name="Walk T."/>
            <person name="White J."/>
            <person name="Yandava C."/>
            <person name="Burger G."/>
            <person name="Gray M.W."/>
            <person name="Holland P.W.H."/>
            <person name="King N."/>
            <person name="Lang F.B.F."/>
            <person name="Roger A.J."/>
            <person name="Ruiz-Trillo I."/>
            <person name="Lander E."/>
            <person name="Nusbaum C."/>
        </authorList>
    </citation>
    <scope>NUCLEOTIDE SEQUENCE [LARGE SCALE GENOMIC DNA]</scope>
    <source>
        <strain evidence="4 5">ATCC 50062</strain>
    </source>
</reference>
<feature type="domain" description="PH" evidence="2">
    <location>
        <begin position="389"/>
        <end position="496"/>
    </location>
</feature>